<dbReference type="EMBL" id="DS547100">
    <property type="protein sequence ID" value="EDR09144.1"/>
    <property type="molecule type" value="Genomic_DNA"/>
</dbReference>
<dbReference type="AlphaFoldDB" id="B0D8W6"/>
<dbReference type="RefSeq" id="XP_001880457.1">
    <property type="nucleotide sequence ID" value="XM_001880422.1"/>
</dbReference>
<dbReference type="HOGENOM" id="CLU_1001397_0_0_1"/>
<dbReference type="OrthoDB" id="3230534at2759"/>
<evidence type="ECO:0000313" key="2">
    <source>
        <dbReference type="EMBL" id="EDR09144.1"/>
    </source>
</evidence>
<name>B0D8W6_LACBS</name>
<gene>
    <name evidence="2" type="ORF">LACBIDRAFT_326525</name>
</gene>
<dbReference type="KEGG" id="lbc:LACBIDRAFT_326525"/>
<feature type="compositionally biased region" description="Polar residues" evidence="1">
    <location>
        <begin position="39"/>
        <end position="53"/>
    </location>
</feature>
<sequence>MSTPQAGPSRLPELTQLMDVNLSNLDGFDSNDDDRESTPKITSVPSLASSSPVDTPAARLRALLSRVPTRSPTTPLVHPRSSPSELESDYEAPQPPPSVARESLKDIFSRALRDPGDTPRKAARRRNSIDMSEVDAGPRVERDQMKNKGKRKSLSDDEVENSRRMSCTPFKSDINPITLDIHDSSHVQLEYEGSSPLDNTSNDTASILRDLNSSRTAPAATSTPQVSLRMSGSSQYPFHSNLLDQDSEMQRAIEGLDSFDGGLQDDQPGMTRSPMGPALAIST</sequence>
<dbReference type="InParanoid" id="B0D8W6"/>
<protein>
    <submittedName>
        <fullName evidence="2">Predicted protein</fullName>
    </submittedName>
</protein>
<feature type="region of interest" description="Disordered" evidence="1">
    <location>
        <begin position="22"/>
        <end position="168"/>
    </location>
</feature>
<dbReference type="GeneID" id="6076113"/>
<dbReference type="Proteomes" id="UP000001194">
    <property type="component" value="Unassembled WGS sequence"/>
</dbReference>
<keyword evidence="3" id="KW-1185">Reference proteome</keyword>
<feature type="compositionally biased region" description="Basic and acidic residues" evidence="1">
    <location>
        <begin position="102"/>
        <end position="120"/>
    </location>
</feature>
<proteinExistence type="predicted"/>
<organism evidence="3">
    <name type="scientific">Laccaria bicolor (strain S238N-H82 / ATCC MYA-4686)</name>
    <name type="common">Bicoloured deceiver</name>
    <name type="synonym">Laccaria laccata var. bicolor</name>
    <dbReference type="NCBI Taxonomy" id="486041"/>
    <lineage>
        <taxon>Eukaryota</taxon>
        <taxon>Fungi</taxon>
        <taxon>Dikarya</taxon>
        <taxon>Basidiomycota</taxon>
        <taxon>Agaricomycotina</taxon>
        <taxon>Agaricomycetes</taxon>
        <taxon>Agaricomycetidae</taxon>
        <taxon>Agaricales</taxon>
        <taxon>Agaricineae</taxon>
        <taxon>Hydnangiaceae</taxon>
        <taxon>Laccaria</taxon>
    </lineage>
</organism>
<evidence type="ECO:0000313" key="3">
    <source>
        <dbReference type="Proteomes" id="UP000001194"/>
    </source>
</evidence>
<accession>B0D8W6</accession>
<feature type="region of interest" description="Disordered" evidence="1">
    <location>
        <begin position="258"/>
        <end position="283"/>
    </location>
</feature>
<reference evidence="2 3" key="1">
    <citation type="journal article" date="2008" name="Nature">
        <title>The genome of Laccaria bicolor provides insights into mycorrhizal symbiosis.</title>
        <authorList>
            <person name="Martin F."/>
            <person name="Aerts A."/>
            <person name="Ahren D."/>
            <person name="Brun A."/>
            <person name="Danchin E.G.J."/>
            <person name="Duchaussoy F."/>
            <person name="Gibon J."/>
            <person name="Kohler A."/>
            <person name="Lindquist E."/>
            <person name="Pereda V."/>
            <person name="Salamov A."/>
            <person name="Shapiro H.J."/>
            <person name="Wuyts J."/>
            <person name="Blaudez D."/>
            <person name="Buee M."/>
            <person name="Brokstein P."/>
            <person name="Canbaeck B."/>
            <person name="Cohen D."/>
            <person name="Courty P.E."/>
            <person name="Coutinho P.M."/>
            <person name="Delaruelle C."/>
            <person name="Detter J.C."/>
            <person name="Deveau A."/>
            <person name="DiFazio S."/>
            <person name="Duplessis S."/>
            <person name="Fraissinet-Tachet L."/>
            <person name="Lucic E."/>
            <person name="Frey-Klett P."/>
            <person name="Fourrey C."/>
            <person name="Feussner I."/>
            <person name="Gay G."/>
            <person name="Grimwood J."/>
            <person name="Hoegger P.J."/>
            <person name="Jain P."/>
            <person name="Kilaru S."/>
            <person name="Labbe J."/>
            <person name="Lin Y.C."/>
            <person name="Legue V."/>
            <person name="Le Tacon F."/>
            <person name="Marmeisse R."/>
            <person name="Melayah D."/>
            <person name="Montanini B."/>
            <person name="Muratet M."/>
            <person name="Nehls U."/>
            <person name="Niculita-Hirzel H."/>
            <person name="Oudot-Le Secq M.P."/>
            <person name="Peter M."/>
            <person name="Quesneville H."/>
            <person name="Rajashekar B."/>
            <person name="Reich M."/>
            <person name="Rouhier N."/>
            <person name="Schmutz J."/>
            <person name="Yin T."/>
            <person name="Chalot M."/>
            <person name="Henrissat B."/>
            <person name="Kuees U."/>
            <person name="Lucas S."/>
            <person name="Van de Peer Y."/>
            <person name="Podila G.K."/>
            <person name="Polle A."/>
            <person name="Pukkila P.J."/>
            <person name="Richardson P.M."/>
            <person name="Rouze P."/>
            <person name="Sanders I.R."/>
            <person name="Stajich J.E."/>
            <person name="Tunlid A."/>
            <person name="Tuskan G."/>
            <person name="Grigoriev I.V."/>
        </authorList>
    </citation>
    <scope>NUCLEOTIDE SEQUENCE [LARGE SCALE GENOMIC DNA]</scope>
    <source>
        <strain evidence="3">S238N-H82 / ATCC MYA-4686</strain>
    </source>
</reference>
<feature type="compositionally biased region" description="Basic and acidic residues" evidence="1">
    <location>
        <begin position="136"/>
        <end position="146"/>
    </location>
</feature>
<evidence type="ECO:0000256" key="1">
    <source>
        <dbReference type="SAM" id="MobiDB-lite"/>
    </source>
</evidence>